<feature type="region of interest" description="Disordered" evidence="1">
    <location>
        <begin position="161"/>
        <end position="263"/>
    </location>
</feature>
<dbReference type="AlphaFoldDB" id="A0A1H4JDB5"/>
<proteinExistence type="predicted"/>
<dbReference type="STRING" id="640635.SAMN04489806_0635"/>
<gene>
    <name evidence="2" type="ORF">SAMN04489806_0635</name>
</gene>
<dbReference type="Proteomes" id="UP000199183">
    <property type="component" value="Unassembled WGS sequence"/>
</dbReference>
<reference evidence="2 3" key="1">
    <citation type="submission" date="2016-10" db="EMBL/GenBank/DDBJ databases">
        <authorList>
            <person name="de Groot N.N."/>
        </authorList>
    </citation>
    <scope>NUCLEOTIDE SEQUENCE [LARGE SCALE GENOMIC DNA]</scope>
    <source>
        <strain evidence="2 3">DSM 21799</strain>
    </source>
</reference>
<dbReference type="EMBL" id="FNRY01000001">
    <property type="protein sequence ID" value="SEB44201.1"/>
    <property type="molecule type" value="Genomic_DNA"/>
</dbReference>
<evidence type="ECO:0000256" key="1">
    <source>
        <dbReference type="SAM" id="MobiDB-lite"/>
    </source>
</evidence>
<name>A0A1H4JDB5_9MICO</name>
<accession>A0A1H4JDB5</accession>
<keyword evidence="3" id="KW-1185">Reference proteome</keyword>
<feature type="region of interest" description="Disordered" evidence="1">
    <location>
        <begin position="1"/>
        <end position="107"/>
    </location>
</feature>
<feature type="compositionally biased region" description="Basic and acidic residues" evidence="1">
    <location>
        <begin position="53"/>
        <end position="70"/>
    </location>
</feature>
<protein>
    <submittedName>
        <fullName evidence="2">Uncharacterized protein</fullName>
    </submittedName>
</protein>
<dbReference type="RefSeq" id="WP_091179732.1">
    <property type="nucleotide sequence ID" value="NZ_FNRY01000001.1"/>
</dbReference>
<dbReference type="OrthoDB" id="4578793at2"/>
<sequence>MSNTHSSTPGAGGESTADTAKQQASQLGSDAVDAGKDVGAVAKDEAGGVAQEAKSEAKDLLHEARGELRDQAAQQQQRVAGGLRSVGDELHSMASSSENGGVATDLVRQAASKTKDLASWLDERDPGSLLEEVKSFARRRPGVFIGVAAVAGVVAGRLTRSIASGGSSGSTSGSAAGVSGSSPAHAARTPNIGTPAEPAIPSEAERAVPPAPVGEATNPAHEAPTPPTPPAPPAPPPSRAEEAYTAPDSGFLPPRESRDGEQP</sequence>
<feature type="compositionally biased region" description="Polar residues" evidence="1">
    <location>
        <begin position="16"/>
        <end position="28"/>
    </location>
</feature>
<feature type="compositionally biased region" description="Pro residues" evidence="1">
    <location>
        <begin position="224"/>
        <end position="238"/>
    </location>
</feature>
<organism evidence="2 3">
    <name type="scientific">Paramicrobacterium humi</name>
    <dbReference type="NCBI Taxonomy" id="640635"/>
    <lineage>
        <taxon>Bacteria</taxon>
        <taxon>Bacillati</taxon>
        <taxon>Actinomycetota</taxon>
        <taxon>Actinomycetes</taxon>
        <taxon>Micrococcales</taxon>
        <taxon>Microbacteriaceae</taxon>
        <taxon>Paramicrobacterium</taxon>
    </lineage>
</organism>
<feature type="compositionally biased region" description="Low complexity" evidence="1">
    <location>
        <begin position="161"/>
        <end position="187"/>
    </location>
</feature>
<evidence type="ECO:0000313" key="2">
    <source>
        <dbReference type="EMBL" id="SEB44201.1"/>
    </source>
</evidence>
<evidence type="ECO:0000313" key="3">
    <source>
        <dbReference type="Proteomes" id="UP000199183"/>
    </source>
</evidence>